<dbReference type="AlphaFoldDB" id="A0AA36CWX6"/>
<reference evidence="1" key="1">
    <citation type="submission" date="2023-06" db="EMBL/GenBank/DDBJ databases">
        <authorList>
            <person name="Delattre M."/>
        </authorList>
    </citation>
    <scope>NUCLEOTIDE SEQUENCE</scope>
    <source>
        <strain evidence="1">AF72</strain>
    </source>
</reference>
<accession>A0AA36CWX6</accession>
<feature type="non-terminal residue" evidence="1">
    <location>
        <position position="1"/>
    </location>
</feature>
<name>A0AA36CWX6_9BILA</name>
<evidence type="ECO:0000313" key="2">
    <source>
        <dbReference type="Proteomes" id="UP001177023"/>
    </source>
</evidence>
<dbReference type="Proteomes" id="UP001177023">
    <property type="component" value="Unassembled WGS sequence"/>
</dbReference>
<proteinExistence type="predicted"/>
<dbReference type="EMBL" id="CATQJA010002640">
    <property type="protein sequence ID" value="CAJ0575721.1"/>
    <property type="molecule type" value="Genomic_DNA"/>
</dbReference>
<evidence type="ECO:0000313" key="1">
    <source>
        <dbReference type="EMBL" id="CAJ0575721.1"/>
    </source>
</evidence>
<gene>
    <name evidence="1" type="ORF">MSPICULIGERA_LOCUS14028</name>
</gene>
<comment type="caution">
    <text evidence="1">The sequence shown here is derived from an EMBL/GenBank/DDBJ whole genome shotgun (WGS) entry which is preliminary data.</text>
</comment>
<sequence length="289" mass="32162">MRLVTPFFDQKEFHLTTDTPSYALHGTALAWKQSIKIFGCKGCAFVIDYSKPGCNDTTGNGDNLTILCYDDFPFLLAGKVPDISGCTQAWSTCQDFKQFHFQCTWTVPGPGTELSYRSAVIIQGDYFALSIRVQEWAVETARYHLFSTGPDDEDLCIDDGNVIILQPLTSLTCVSIFDPEQYNKTVPFNLFRMGSLAEAGSLLDIYAGGIPGNGNANFLGSARTSQEDQQYNSFDSVVTFMNRDFEDNVFIVPSMSRDDPGPSDFFWIALHSKPDNAYPAKQLQISVDF</sequence>
<keyword evidence="2" id="KW-1185">Reference proteome</keyword>
<organism evidence="1 2">
    <name type="scientific">Mesorhabditis spiculigera</name>
    <dbReference type="NCBI Taxonomy" id="96644"/>
    <lineage>
        <taxon>Eukaryota</taxon>
        <taxon>Metazoa</taxon>
        <taxon>Ecdysozoa</taxon>
        <taxon>Nematoda</taxon>
        <taxon>Chromadorea</taxon>
        <taxon>Rhabditida</taxon>
        <taxon>Rhabditina</taxon>
        <taxon>Rhabditomorpha</taxon>
        <taxon>Rhabditoidea</taxon>
        <taxon>Rhabditidae</taxon>
        <taxon>Mesorhabditinae</taxon>
        <taxon>Mesorhabditis</taxon>
    </lineage>
</organism>
<protein>
    <submittedName>
        <fullName evidence="1">Uncharacterized protein</fullName>
    </submittedName>
</protein>